<accession>A0A328WWC7</accession>
<evidence type="ECO:0000256" key="1">
    <source>
        <dbReference type="SAM" id="MobiDB-lite"/>
    </source>
</evidence>
<feature type="compositionally biased region" description="Polar residues" evidence="1">
    <location>
        <begin position="101"/>
        <end position="125"/>
    </location>
</feature>
<evidence type="ECO:0000256" key="2">
    <source>
        <dbReference type="SAM" id="Phobius"/>
    </source>
</evidence>
<dbReference type="EMBL" id="QLSV01000003">
    <property type="protein sequence ID" value="RAR49605.1"/>
    <property type="molecule type" value="Genomic_DNA"/>
</dbReference>
<evidence type="ECO:0000313" key="3">
    <source>
        <dbReference type="EMBL" id="RAR49605.1"/>
    </source>
</evidence>
<evidence type="ECO:0008006" key="5">
    <source>
        <dbReference type="Google" id="ProtNLM"/>
    </source>
</evidence>
<dbReference type="OrthoDB" id="1113942at2"/>
<sequence>MKDKKNLDRLFQEQFKDFEEIPPEIVWKNIEIALTKKKKRRIIPLWYKLSGVAALLIFGFLGTRALLNQSKIETTNPIVIEEKINSTENQNSVVNADKKNNQNQLNSVGNDSNKISNTSDKQLISNDEAVANGNLNTEKTSKKENNQHSNIDKVNQQKKENSGLVSNSTDKTKRIKEEIKNNLNKKNNTKLVDNSEKNQKSKIISESETAAVNSGLNNQKSIDRTKTFEPEKNKTEILTENNIIKNDKQFVLEDHSSKNDKNKIDSAAVASLIVTKEELNTLGELLKEKDQKPKVEPKENKWQITSNLAPVYLGSSSNGSPIDSQFTNNSKEYQNTMSYGLGVNYDMSKKLTLRTGINKVNFEYLTNGVEFFASLEGRPMASLSSTNTTNAAPIVVQNSNFSAGEASMGWTQQGAIEQSMEYYEIPVELSYKILNKKFGIDVIGGFSTLLLNDNNLMVVSDGFSAELGKANNLNSFHFSTNVGLGFRYRFWKSFQANFEPTFKYQLNTFSNNDGGFRPYFVGLYSGLSYRF</sequence>
<reference evidence="3 4" key="1">
    <citation type="submission" date="2018-06" db="EMBL/GenBank/DDBJ databases">
        <title>Genomic Encyclopedia of Type Strains, Phase III (KMG-III): the genomes of soil and plant-associated and newly described type strains.</title>
        <authorList>
            <person name="Whitman W."/>
        </authorList>
    </citation>
    <scope>NUCLEOTIDE SEQUENCE [LARGE SCALE GENOMIC DNA]</scope>
    <source>
        <strain evidence="3 4">CGMCC 1.12504</strain>
    </source>
</reference>
<evidence type="ECO:0000313" key="4">
    <source>
        <dbReference type="Proteomes" id="UP000249518"/>
    </source>
</evidence>
<organism evidence="3 4">
    <name type="scientific">Flavobacterium lacus</name>
    <dbReference type="NCBI Taxonomy" id="1353778"/>
    <lineage>
        <taxon>Bacteria</taxon>
        <taxon>Pseudomonadati</taxon>
        <taxon>Bacteroidota</taxon>
        <taxon>Flavobacteriia</taxon>
        <taxon>Flavobacteriales</taxon>
        <taxon>Flavobacteriaceae</taxon>
        <taxon>Flavobacterium</taxon>
    </lineage>
</organism>
<keyword evidence="2" id="KW-1133">Transmembrane helix</keyword>
<dbReference type="Proteomes" id="UP000249518">
    <property type="component" value="Unassembled WGS sequence"/>
</dbReference>
<comment type="caution">
    <text evidence="3">The sequence shown here is derived from an EMBL/GenBank/DDBJ whole genome shotgun (WGS) entry which is preliminary data.</text>
</comment>
<protein>
    <recommendedName>
        <fullName evidence="5">Outer membrane protein with beta-barrel domain</fullName>
    </recommendedName>
</protein>
<dbReference type="RefSeq" id="WP_112085056.1">
    <property type="nucleotide sequence ID" value="NZ_QLSV01000003.1"/>
</dbReference>
<dbReference type="AlphaFoldDB" id="A0A328WWC7"/>
<proteinExistence type="predicted"/>
<name>A0A328WWC7_9FLAO</name>
<feature type="transmembrane region" description="Helical" evidence="2">
    <location>
        <begin position="45"/>
        <end position="67"/>
    </location>
</feature>
<feature type="region of interest" description="Disordered" evidence="1">
    <location>
        <begin position="95"/>
        <end position="173"/>
    </location>
</feature>
<keyword evidence="4" id="KW-1185">Reference proteome</keyword>
<keyword evidence="2" id="KW-0472">Membrane</keyword>
<keyword evidence="2" id="KW-0812">Transmembrane</keyword>
<gene>
    <name evidence="3" type="ORF">B0I10_10324</name>
</gene>